<proteinExistence type="predicted"/>
<keyword evidence="1" id="KW-0472">Membrane</keyword>
<keyword evidence="1" id="KW-0812">Transmembrane</keyword>
<accession>A0A542ZM79</accession>
<protein>
    <submittedName>
        <fullName evidence="2">Uncharacterized protein</fullName>
    </submittedName>
</protein>
<dbReference type="OrthoDB" id="128186at2"/>
<organism evidence="2 3">
    <name type="scientific">Oryzihumus leptocrescens</name>
    <dbReference type="NCBI Taxonomy" id="297536"/>
    <lineage>
        <taxon>Bacteria</taxon>
        <taxon>Bacillati</taxon>
        <taxon>Actinomycetota</taxon>
        <taxon>Actinomycetes</taxon>
        <taxon>Micrococcales</taxon>
        <taxon>Intrasporangiaceae</taxon>
        <taxon>Oryzihumus</taxon>
    </lineage>
</organism>
<dbReference type="Proteomes" id="UP000319514">
    <property type="component" value="Unassembled WGS sequence"/>
</dbReference>
<evidence type="ECO:0000313" key="3">
    <source>
        <dbReference type="Proteomes" id="UP000319514"/>
    </source>
</evidence>
<keyword evidence="3" id="KW-1185">Reference proteome</keyword>
<keyword evidence="1" id="KW-1133">Transmembrane helix</keyword>
<evidence type="ECO:0000256" key="1">
    <source>
        <dbReference type="SAM" id="Phobius"/>
    </source>
</evidence>
<evidence type="ECO:0000313" key="2">
    <source>
        <dbReference type="EMBL" id="TQL61407.1"/>
    </source>
</evidence>
<dbReference type="RefSeq" id="WP_141789194.1">
    <property type="nucleotide sequence ID" value="NZ_BAAAKX010000001.1"/>
</dbReference>
<name>A0A542ZM79_9MICO</name>
<dbReference type="AlphaFoldDB" id="A0A542ZM79"/>
<sequence length="203" mass="20285">MGPEPSAPGAGRRRRGLLVGVAVVGIAAAVLGIRVATHGPALLGAGGTDTISFGAALNATRADTDYVFGGVNLCVDGDAPVQILAVRPTRPVNGFRVTGFATATRSSSHPDFFGAGPGGLRSNGFDPDRHAVATRCGAAAEPTELLVQVRRPAGPADTACAAGLSITYSSARGGTRRFDIAPVLALAAPGDSSAADRCEPATP</sequence>
<dbReference type="EMBL" id="VFOQ01000001">
    <property type="protein sequence ID" value="TQL61407.1"/>
    <property type="molecule type" value="Genomic_DNA"/>
</dbReference>
<reference evidence="2 3" key="1">
    <citation type="submission" date="2019-06" db="EMBL/GenBank/DDBJ databases">
        <title>Sequencing the genomes of 1000 actinobacteria strains.</title>
        <authorList>
            <person name="Klenk H.-P."/>
        </authorList>
    </citation>
    <scope>NUCLEOTIDE SEQUENCE [LARGE SCALE GENOMIC DNA]</scope>
    <source>
        <strain evidence="2 3">DSM 18082</strain>
    </source>
</reference>
<comment type="caution">
    <text evidence="2">The sequence shown here is derived from an EMBL/GenBank/DDBJ whole genome shotgun (WGS) entry which is preliminary data.</text>
</comment>
<gene>
    <name evidence="2" type="ORF">FB474_2816</name>
</gene>
<feature type="transmembrane region" description="Helical" evidence="1">
    <location>
        <begin position="16"/>
        <end position="36"/>
    </location>
</feature>